<sequence length="101" mass="11545">MNGLFINFYFAFLFFIEQLSFPVDFQAMSYQQGNVSLEQEISPKSQLTSNILQVNFVHYLGLAEKWVFLALINLLGIVSNTWLSIAQITSGNYSLFAQDHL</sequence>
<accession>A0ABN7C022</accession>
<evidence type="ECO:0000256" key="1">
    <source>
        <dbReference type="SAM" id="Phobius"/>
    </source>
</evidence>
<keyword evidence="3" id="KW-1185">Reference proteome</keyword>
<proteinExistence type="predicted"/>
<dbReference type="EMBL" id="AP028978">
    <property type="protein sequence ID" value="BET95871.1"/>
    <property type="molecule type" value="Genomic_DNA"/>
</dbReference>
<gene>
    <name evidence="2" type="ORF">TCT1_07920</name>
</gene>
<organism evidence="2 3">
    <name type="scientific">Xenorhabdus taiwanensis</name>
    <dbReference type="NCBI Taxonomy" id="3085177"/>
    <lineage>
        <taxon>Bacteria</taxon>
        <taxon>Pseudomonadati</taxon>
        <taxon>Pseudomonadota</taxon>
        <taxon>Gammaproteobacteria</taxon>
        <taxon>Enterobacterales</taxon>
        <taxon>Morganellaceae</taxon>
        <taxon>Xenorhabdus</taxon>
    </lineage>
</organism>
<feature type="transmembrane region" description="Helical" evidence="1">
    <location>
        <begin position="66"/>
        <end position="85"/>
    </location>
</feature>
<dbReference type="Proteomes" id="UP001529514">
    <property type="component" value="Chromosome"/>
</dbReference>
<keyword evidence="1" id="KW-0812">Transmembrane</keyword>
<evidence type="ECO:0000313" key="2">
    <source>
        <dbReference type="EMBL" id="BET95871.1"/>
    </source>
</evidence>
<keyword evidence="1" id="KW-1133">Transmembrane helix</keyword>
<protein>
    <submittedName>
        <fullName evidence="2">Uncharacterized protein</fullName>
    </submittedName>
</protein>
<name>A0ABN7C022_9GAMM</name>
<reference evidence="2 3" key="1">
    <citation type="submission" date="2023-10" db="EMBL/GenBank/DDBJ databases">
        <title>Xenorhabdus taiwanensis sp. nov., a symbiotic bacterium associated with the entomopathogenic nematode Steinernema taiwanensis.</title>
        <authorList>
            <person name="Tseng C.T."/>
            <person name="Shu H.Y."/>
            <person name="Chen M.H."/>
            <person name="Fang Y.J."/>
            <person name="Wu T.L."/>
            <person name="Lin Y.C."/>
            <person name="Huang C.J."/>
        </authorList>
    </citation>
    <scope>NUCLEOTIDE SEQUENCE [LARGE SCALE GENOMIC DNA]</scope>
    <source>
        <strain evidence="2 3">TCT-1</strain>
    </source>
</reference>
<keyword evidence="1" id="KW-0472">Membrane</keyword>
<evidence type="ECO:0000313" key="3">
    <source>
        <dbReference type="Proteomes" id="UP001529514"/>
    </source>
</evidence>